<name>T1L060_TETUR</name>
<protein>
    <submittedName>
        <fullName evidence="1">Uncharacterized protein</fullName>
    </submittedName>
</protein>
<dbReference type="EMBL" id="CAEY01000762">
    <property type="status" value="NOT_ANNOTATED_CDS"/>
    <property type="molecule type" value="Genomic_DNA"/>
</dbReference>
<sequence>MYQWISELLTKVIFFDSALMDSPHDKNLITKCTKLVVDSALMRLNKEHKSLLESRIHKLKSSTPIVVLLSSVQEEALVDSPGCRRVLHQQYQIGCRFSTHETQPRT</sequence>
<keyword evidence="2" id="KW-1185">Reference proteome</keyword>
<proteinExistence type="predicted"/>
<organism evidence="1 2">
    <name type="scientific">Tetranychus urticae</name>
    <name type="common">Two-spotted spider mite</name>
    <dbReference type="NCBI Taxonomy" id="32264"/>
    <lineage>
        <taxon>Eukaryota</taxon>
        <taxon>Metazoa</taxon>
        <taxon>Ecdysozoa</taxon>
        <taxon>Arthropoda</taxon>
        <taxon>Chelicerata</taxon>
        <taxon>Arachnida</taxon>
        <taxon>Acari</taxon>
        <taxon>Acariformes</taxon>
        <taxon>Trombidiformes</taxon>
        <taxon>Prostigmata</taxon>
        <taxon>Eleutherengona</taxon>
        <taxon>Raphignathae</taxon>
        <taxon>Tetranychoidea</taxon>
        <taxon>Tetranychidae</taxon>
        <taxon>Tetranychus</taxon>
    </lineage>
</organism>
<accession>T1L060</accession>
<evidence type="ECO:0000313" key="1">
    <source>
        <dbReference type="EnsemblMetazoa" id="tetur29g01310.1"/>
    </source>
</evidence>
<dbReference type="Proteomes" id="UP000015104">
    <property type="component" value="Unassembled WGS sequence"/>
</dbReference>
<reference evidence="2" key="1">
    <citation type="submission" date="2011-08" db="EMBL/GenBank/DDBJ databases">
        <authorList>
            <person name="Rombauts S."/>
        </authorList>
    </citation>
    <scope>NUCLEOTIDE SEQUENCE</scope>
    <source>
        <strain evidence="2">London</strain>
    </source>
</reference>
<reference evidence="1" key="2">
    <citation type="submission" date="2015-06" db="UniProtKB">
        <authorList>
            <consortium name="EnsemblMetazoa"/>
        </authorList>
    </citation>
    <scope>IDENTIFICATION</scope>
</reference>
<dbReference type="EnsemblMetazoa" id="tetur29g01310.1">
    <property type="protein sequence ID" value="tetur29g01310.1"/>
    <property type="gene ID" value="tetur29g01310"/>
</dbReference>
<dbReference type="HOGENOM" id="CLU_2226538_0_0_1"/>
<dbReference type="AlphaFoldDB" id="T1L060"/>
<evidence type="ECO:0000313" key="2">
    <source>
        <dbReference type="Proteomes" id="UP000015104"/>
    </source>
</evidence>